<dbReference type="GO" id="GO:0003690">
    <property type="term" value="F:double-stranded DNA binding"/>
    <property type="evidence" value="ECO:0000318"/>
    <property type="project" value="GO_Central"/>
</dbReference>
<feature type="domain" description="DNA mismatch repair proteins mutS family" evidence="5">
    <location>
        <begin position="770"/>
        <end position="786"/>
    </location>
</feature>
<keyword evidence="3" id="KW-0067">ATP-binding</keyword>
<evidence type="ECO:0000256" key="4">
    <source>
        <dbReference type="ARBA" id="ARBA00023125"/>
    </source>
</evidence>
<dbReference type="GO" id="GO:0005739">
    <property type="term" value="C:mitochondrion"/>
    <property type="evidence" value="ECO:0000318"/>
    <property type="project" value="GO_Central"/>
</dbReference>
<dbReference type="InterPro" id="IPR000432">
    <property type="entry name" value="DNA_mismatch_repair_MutS_C"/>
</dbReference>
<dbReference type="Gene3D" id="3.40.1440.10">
    <property type="entry name" value="GIY-YIG endonuclease"/>
    <property type="match status" value="1"/>
</dbReference>
<dbReference type="InterPro" id="IPR016151">
    <property type="entry name" value="DNA_mismatch_repair_MutS_N"/>
</dbReference>
<dbReference type="InterPro" id="IPR053276">
    <property type="entry name" value="MtDNA_mismatch_repair_MutS"/>
</dbReference>
<dbReference type="EMBL" id="GL377570">
    <property type="protein sequence ID" value="EFJ33582.1"/>
    <property type="molecule type" value="Genomic_DNA"/>
</dbReference>
<dbReference type="InterPro" id="IPR027417">
    <property type="entry name" value="P-loop_NTPase"/>
</dbReference>
<dbReference type="GO" id="GO:0005634">
    <property type="term" value="C:nucleus"/>
    <property type="evidence" value="ECO:0000318"/>
    <property type="project" value="GO_Central"/>
</dbReference>
<sequence>MKRRQSYVPVDDRDKEHICWWQERMNLCQKPTTKEMIKLLIPTNLLGLDPNLRHGSLRDGSLNAELLDAKRKFPREVLLCRIGEFYEACGFDACILVEFAGLNPMGGIRVNASPRAGCPVANLRQTLDNITQQGLSVCVMEEVQGAAPSKYRKDRFIAGHAHPGSPYIYGLAAADSDFEFPEPCPVVGISQSVRGYTFVSVLEMMRTYTVEDGLTEEALVTKLRSVQYQQLFLHRSLRGNSSGSVKWGSSGDGALLWAECKGKDVEWFDRDPVSFLLDKVKEMYDIEDQAEFREIARPSLKRPRPVYLGTASQAGILPVPEIPSLLKVLVPSDTTSLCVRYLRDLLLNPPPYATAAAIQECLKLMTSVKCSIPEFLCVSAAKLVKLIGAREVNHLEFSRIKHLAEDVLYMHENNSLRDIFHLLLEPTILASGLQLEAEQLVTDCKQLVDRISSVISCTGDPEQLINSYEHVPDDFFIDFESSWKGRVQRKHSEDFYADVDKKAAELNLAIVGDFLPVLARAKSLVRSCYGNGNGEICYVPDHQAVWFKGKGFMPLLWGSETPGEEEIKRLIPALDSKGKKVGDDWHTTGRVESAVMSYREAATKANFAVVKALRCLSDDVRTYLNTIIFISMFCVIAKAFFAHASEGKRRKWVFPVLGGEQEPLVFSGLLPYWLDSTQDFAIPNSFEMSSIFLLTGPNGGGKSSLLRSVCAATLLGLCGLMVPASKAVIPQLDSIMLRVVSQDSPSEGKSLFQMEMAELKTLLLETTRRSLVLVDELCKGTDVQKGTCILASVLENFDRLGCLGIVSTHLHGLLDMKLDTNNVVLKAMGTRKVLQGGLQPTWELIDGECRESLAFETAKGEGVTEEILDRAKELYEEMQKKHLSQSKPMVDGNEVRHESARNLKDLEQEVLRICKDQLNGTFVLSSTCYFVGARQQPPPFTSNHSCVYILQRPDGKFYVGQTDNLSGRIASHRTSMGLKQAPFLYLPVSNKSVACQLETALITQLTQQGLNLVNKVDQRHKHFGISPVEAPF</sequence>
<dbReference type="HOGENOM" id="CLU_002472_6_0_1"/>
<dbReference type="SUPFAM" id="SSF52540">
    <property type="entry name" value="P-loop containing nucleoside triphosphate hydrolases"/>
    <property type="match status" value="1"/>
</dbReference>
<dbReference type="SUPFAM" id="SSF82771">
    <property type="entry name" value="GIY-YIG endonuclease"/>
    <property type="match status" value="1"/>
</dbReference>
<dbReference type="GO" id="GO:0005524">
    <property type="term" value="F:ATP binding"/>
    <property type="evidence" value="ECO:0007669"/>
    <property type="project" value="UniProtKB-KW"/>
</dbReference>
<dbReference type="STRING" id="88036.D8R1M3"/>
<dbReference type="GO" id="GO:0006298">
    <property type="term" value="P:mismatch repair"/>
    <property type="evidence" value="ECO:0007669"/>
    <property type="project" value="InterPro"/>
</dbReference>
<dbReference type="PANTHER" id="PTHR48448">
    <property type="entry name" value="MUTL PROTEIN ISOFORM 1"/>
    <property type="match status" value="1"/>
</dbReference>
<dbReference type="OMA" id="LMGSITC"/>
<name>D8R1M3_SELML</name>
<dbReference type="InParanoid" id="D8R1M3"/>
<dbReference type="CDD" id="cd03243">
    <property type="entry name" value="ABC_MutS_homologs"/>
    <property type="match status" value="1"/>
</dbReference>
<dbReference type="SUPFAM" id="SSF55271">
    <property type="entry name" value="DNA repair protein MutS, domain I"/>
    <property type="match status" value="1"/>
</dbReference>
<dbReference type="PANTHER" id="PTHR48448:SF1">
    <property type="entry name" value="MUTL PROTEIN ISOFORM 1"/>
    <property type="match status" value="1"/>
</dbReference>
<dbReference type="FunCoup" id="D8R1M3">
    <property type="interactions" value="866"/>
</dbReference>
<organism evidence="7">
    <name type="scientific">Selaginella moellendorffii</name>
    <name type="common">Spikemoss</name>
    <dbReference type="NCBI Taxonomy" id="88036"/>
    <lineage>
        <taxon>Eukaryota</taxon>
        <taxon>Viridiplantae</taxon>
        <taxon>Streptophyta</taxon>
        <taxon>Embryophyta</taxon>
        <taxon>Tracheophyta</taxon>
        <taxon>Lycopodiopsida</taxon>
        <taxon>Selaginellales</taxon>
        <taxon>Selaginellaceae</taxon>
        <taxon>Selaginella</taxon>
    </lineage>
</organism>
<dbReference type="Proteomes" id="UP000001514">
    <property type="component" value="Unassembled WGS sequence"/>
</dbReference>
<dbReference type="Gene3D" id="3.40.50.300">
    <property type="entry name" value="P-loop containing nucleotide triphosphate hydrolases"/>
    <property type="match status" value="1"/>
</dbReference>
<dbReference type="PIRSF" id="PIRSF037677">
    <property type="entry name" value="DNA_mis_repair_Msh6"/>
    <property type="match status" value="1"/>
</dbReference>
<dbReference type="AlphaFoldDB" id="D8R1M3"/>
<evidence type="ECO:0000313" key="7">
    <source>
        <dbReference type="Proteomes" id="UP000001514"/>
    </source>
</evidence>
<evidence type="ECO:0000259" key="5">
    <source>
        <dbReference type="PROSITE" id="PS00486"/>
    </source>
</evidence>
<dbReference type="Gene3D" id="3.40.1170.10">
    <property type="entry name" value="DNA repair protein MutS, domain I"/>
    <property type="match status" value="1"/>
</dbReference>
<protein>
    <recommendedName>
        <fullName evidence="5">DNA mismatch repair proteins mutS family domain-containing protein</fullName>
    </recommendedName>
</protein>
<reference evidence="6 7" key="1">
    <citation type="journal article" date="2011" name="Science">
        <title>The Selaginella genome identifies genetic changes associated with the evolution of vascular plants.</title>
        <authorList>
            <person name="Banks J.A."/>
            <person name="Nishiyama T."/>
            <person name="Hasebe M."/>
            <person name="Bowman J.L."/>
            <person name="Gribskov M."/>
            <person name="dePamphilis C."/>
            <person name="Albert V.A."/>
            <person name="Aono N."/>
            <person name="Aoyama T."/>
            <person name="Ambrose B.A."/>
            <person name="Ashton N.W."/>
            <person name="Axtell M.J."/>
            <person name="Barker E."/>
            <person name="Barker M.S."/>
            <person name="Bennetzen J.L."/>
            <person name="Bonawitz N.D."/>
            <person name="Chapple C."/>
            <person name="Cheng C."/>
            <person name="Correa L.G."/>
            <person name="Dacre M."/>
            <person name="DeBarry J."/>
            <person name="Dreyer I."/>
            <person name="Elias M."/>
            <person name="Engstrom E.M."/>
            <person name="Estelle M."/>
            <person name="Feng L."/>
            <person name="Finet C."/>
            <person name="Floyd S.K."/>
            <person name="Frommer W.B."/>
            <person name="Fujita T."/>
            <person name="Gramzow L."/>
            <person name="Gutensohn M."/>
            <person name="Harholt J."/>
            <person name="Hattori M."/>
            <person name="Heyl A."/>
            <person name="Hirai T."/>
            <person name="Hiwatashi Y."/>
            <person name="Ishikawa M."/>
            <person name="Iwata M."/>
            <person name="Karol K.G."/>
            <person name="Koehler B."/>
            <person name="Kolukisaoglu U."/>
            <person name="Kubo M."/>
            <person name="Kurata T."/>
            <person name="Lalonde S."/>
            <person name="Li K."/>
            <person name="Li Y."/>
            <person name="Litt A."/>
            <person name="Lyons E."/>
            <person name="Manning G."/>
            <person name="Maruyama T."/>
            <person name="Michael T.P."/>
            <person name="Mikami K."/>
            <person name="Miyazaki S."/>
            <person name="Morinaga S."/>
            <person name="Murata T."/>
            <person name="Mueller-Roeber B."/>
            <person name="Nelson D.R."/>
            <person name="Obara M."/>
            <person name="Oguri Y."/>
            <person name="Olmstead R.G."/>
            <person name="Onodera N."/>
            <person name="Petersen B.L."/>
            <person name="Pils B."/>
            <person name="Prigge M."/>
            <person name="Rensing S.A."/>
            <person name="Riano-Pachon D.M."/>
            <person name="Roberts A.W."/>
            <person name="Sato Y."/>
            <person name="Scheller H.V."/>
            <person name="Schulz B."/>
            <person name="Schulz C."/>
            <person name="Shakirov E.V."/>
            <person name="Shibagaki N."/>
            <person name="Shinohara N."/>
            <person name="Shippen D.E."/>
            <person name="Soerensen I."/>
            <person name="Sotooka R."/>
            <person name="Sugimoto N."/>
            <person name="Sugita M."/>
            <person name="Sumikawa N."/>
            <person name="Tanurdzic M."/>
            <person name="Theissen G."/>
            <person name="Ulvskov P."/>
            <person name="Wakazuki S."/>
            <person name="Weng J.K."/>
            <person name="Willats W.W."/>
            <person name="Wipf D."/>
            <person name="Wolf P.G."/>
            <person name="Yang L."/>
            <person name="Zimmer A.D."/>
            <person name="Zhu Q."/>
            <person name="Mitros T."/>
            <person name="Hellsten U."/>
            <person name="Loque D."/>
            <person name="Otillar R."/>
            <person name="Salamov A."/>
            <person name="Schmutz J."/>
            <person name="Shapiro H."/>
            <person name="Lindquist E."/>
            <person name="Lucas S."/>
            <person name="Rokhsar D."/>
            <person name="Grigoriev I.V."/>
        </authorList>
    </citation>
    <scope>NUCLEOTIDE SEQUENCE [LARGE SCALE GENOMIC DNA]</scope>
</reference>
<dbReference type="eggNOG" id="KOG0217">
    <property type="taxonomic scope" value="Eukaryota"/>
</dbReference>
<evidence type="ECO:0000256" key="3">
    <source>
        <dbReference type="ARBA" id="ARBA00022840"/>
    </source>
</evidence>
<evidence type="ECO:0000256" key="1">
    <source>
        <dbReference type="ARBA" id="ARBA00022741"/>
    </source>
</evidence>
<keyword evidence="2" id="KW-0227">DNA damage</keyword>
<evidence type="ECO:0000256" key="2">
    <source>
        <dbReference type="ARBA" id="ARBA00022763"/>
    </source>
</evidence>
<dbReference type="GO" id="GO:0030983">
    <property type="term" value="F:mismatched DNA binding"/>
    <property type="evidence" value="ECO:0007669"/>
    <property type="project" value="InterPro"/>
</dbReference>
<dbReference type="PROSITE" id="PS00486">
    <property type="entry name" value="DNA_MISMATCH_REPAIR_2"/>
    <property type="match status" value="1"/>
</dbReference>
<dbReference type="InterPro" id="IPR017261">
    <property type="entry name" value="DNA_mismatch_repair_MutS/MSH"/>
</dbReference>
<keyword evidence="4" id="KW-0238">DNA-binding</keyword>
<dbReference type="Gramene" id="EFJ33582">
    <property type="protein sequence ID" value="EFJ33582"/>
    <property type="gene ID" value="SELMODRAFT_230470"/>
</dbReference>
<dbReference type="GO" id="GO:0043504">
    <property type="term" value="P:mitochondrial DNA repair"/>
    <property type="evidence" value="ECO:0000318"/>
    <property type="project" value="GO_Central"/>
</dbReference>
<evidence type="ECO:0000313" key="6">
    <source>
        <dbReference type="EMBL" id="EFJ33582.1"/>
    </source>
</evidence>
<dbReference type="InterPro" id="IPR035901">
    <property type="entry name" value="GIY-YIG_endonuc_sf"/>
</dbReference>
<keyword evidence="7" id="KW-1185">Reference proteome</keyword>
<gene>
    <name evidence="6" type="ORF">SELMODRAFT_230470</name>
</gene>
<dbReference type="InterPro" id="IPR007695">
    <property type="entry name" value="DNA_mismatch_repair_MutS-lik_N"/>
</dbReference>
<dbReference type="KEGG" id="smo:SELMODRAFT_230470"/>
<dbReference type="CDD" id="cd10438">
    <property type="entry name" value="GIY-YIG_MSH"/>
    <property type="match status" value="1"/>
</dbReference>
<accession>D8R1M3</accession>
<dbReference type="Pfam" id="PF00488">
    <property type="entry name" value="MutS_V"/>
    <property type="match status" value="1"/>
</dbReference>
<dbReference type="Pfam" id="PF01624">
    <property type="entry name" value="MutS_I"/>
    <property type="match status" value="1"/>
</dbReference>
<dbReference type="SMART" id="SM00534">
    <property type="entry name" value="MUTSac"/>
    <property type="match status" value="1"/>
</dbReference>
<proteinExistence type="predicted"/>
<keyword evidence="1" id="KW-0547">Nucleotide-binding</keyword>
<dbReference type="FunFam" id="3.40.50.300:FF:001188">
    <property type="entry name" value="DNA mismatch repair protein"/>
    <property type="match status" value="1"/>
</dbReference>